<evidence type="ECO:0000256" key="1">
    <source>
        <dbReference type="ARBA" id="ARBA00004141"/>
    </source>
</evidence>
<feature type="transmembrane region" description="Helical" evidence="6">
    <location>
        <begin position="189"/>
        <end position="209"/>
    </location>
</feature>
<dbReference type="AlphaFoldDB" id="A0A9Q1QQJ3"/>
<feature type="transmembrane region" description="Helical" evidence="6">
    <location>
        <begin position="20"/>
        <end position="38"/>
    </location>
</feature>
<sequence>MILYLTGSYGLEMATGANIIFFWSAATNFTPILGAFLADTFAGRFRMIGFGSILSLMVHSITYTTIIDVFHSLGMTLLWSTTTIPGARPPCYSTATNGCNSPTPFQLILLCSTLGLMSMGSGGIRSSTLAFGADQLVRTEEEGMTPSRGGLLGSFFNWYYFSVSFAVLFALTCEVYIQDHVGWQAGFGVPLFLMFLSVISFFLASSFYVKAEPKSSLFTGFAQVIVASWRNRHSKFSTQQRSERLYHVAKGSTFEKPSEKLRFLNKACLVKDPKLELTLEGAAVNPSHLCTVDQVEEFKSVLRIIPLWSTAIILGVNANQTSFRVLQANSMDRHILSSSFEIPAGSFGTFALITIVLWLVLYDRVFIPWASKVKGKPTCLDAKTRMGIGFLLSIASLVVAALVESIRRDRAIREGTLSDYPSSKMSALWLVPQICLLGLAEALCAIAQIEFFYSEFPKSMSSISSNLWGLAMSVASLVASLIMSLIDHVSKQWGQHSWVSGDVNKGHYDYYYGVLAGLSLLNYMYFLLCSRGYWQDEKVSQDTN</sequence>
<keyword evidence="5 6" id="KW-0472">Membrane</keyword>
<reference evidence="7" key="1">
    <citation type="submission" date="2022-04" db="EMBL/GenBank/DDBJ databases">
        <title>Carnegiea gigantea Genome sequencing and assembly v2.</title>
        <authorList>
            <person name="Copetti D."/>
            <person name="Sanderson M.J."/>
            <person name="Burquez A."/>
            <person name="Wojciechowski M.F."/>
        </authorList>
    </citation>
    <scope>NUCLEOTIDE SEQUENCE</scope>
    <source>
        <strain evidence="7">SGP5-SGP5p</strain>
        <tissue evidence="7">Aerial part</tissue>
    </source>
</reference>
<comment type="subcellular location">
    <subcellularLocation>
        <location evidence="1">Membrane</location>
        <topology evidence="1">Multi-pass membrane protein</topology>
    </subcellularLocation>
</comment>
<evidence type="ECO:0000256" key="4">
    <source>
        <dbReference type="ARBA" id="ARBA00022989"/>
    </source>
</evidence>
<comment type="similarity">
    <text evidence="2">Belongs to the major facilitator superfamily. Proton-dependent oligopeptide transporter (POT/PTR) (TC 2.A.17) family.</text>
</comment>
<evidence type="ECO:0008006" key="9">
    <source>
        <dbReference type="Google" id="ProtNLM"/>
    </source>
</evidence>
<accession>A0A9Q1QQJ3</accession>
<dbReference type="GO" id="GO:0016020">
    <property type="term" value="C:membrane"/>
    <property type="evidence" value="ECO:0007669"/>
    <property type="project" value="UniProtKB-SubCell"/>
</dbReference>
<comment type="caution">
    <text evidence="7">The sequence shown here is derived from an EMBL/GenBank/DDBJ whole genome shotgun (WGS) entry which is preliminary data.</text>
</comment>
<gene>
    <name evidence="7" type="ORF">Cgig2_002164</name>
</gene>
<dbReference type="InterPro" id="IPR000109">
    <property type="entry name" value="POT_fam"/>
</dbReference>
<proteinExistence type="inferred from homology"/>
<dbReference type="GO" id="GO:0022857">
    <property type="term" value="F:transmembrane transporter activity"/>
    <property type="evidence" value="ECO:0007669"/>
    <property type="project" value="InterPro"/>
</dbReference>
<feature type="transmembrane region" description="Helical" evidence="6">
    <location>
        <begin position="388"/>
        <end position="406"/>
    </location>
</feature>
<evidence type="ECO:0000256" key="5">
    <source>
        <dbReference type="ARBA" id="ARBA00023136"/>
    </source>
</evidence>
<feature type="transmembrane region" description="Helical" evidence="6">
    <location>
        <begin position="50"/>
        <end position="70"/>
    </location>
</feature>
<keyword evidence="3 6" id="KW-0812">Transmembrane</keyword>
<evidence type="ECO:0000256" key="2">
    <source>
        <dbReference type="ARBA" id="ARBA00005982"/>
    </source>
</evidence>
<dbReference type="Proteomes" id="UP001153076">
    <property type="component" value="Unassembled WGS sequence"/>
</dbReference>
<protein>
    <recommendedName>
        <fullName evidence="9">NPF family transporter</fullName>
    </recommendedName>
</protein>
<keyword evidence="4 6" id="KW-1133">Transmembrane helix</keyword>
<organism evidence="7 8">
    <name type="scientific">Carnegiea gigantea</name>
    <dbReference type="NCBI Taxonomy" id="171969"/>
    <lineage>
        <taxon>Eukaryota</taxon>
        <taxon>Viridiplantae</taxon>
        <taxon>Streptophyta</taxon>
        <taxon>Embryophyta</taxon>
        <taxon>Tracheophyta</taxon>
        <taxon>Spermatophyta</taxon>
        <taxon>Magnoliopsida</taxon>
        <taxon>eudicotyledons</taxon>
        <taxon>Gunneridae</taxon>
        <taxon>Pentapetalae</taxon>
        <taxon>Caryophyllales</taxon>
        <taxon>Cactineae</taxon>
        <taxon>Cactaceae</taxon>
        <taxon>Cactoideae</taxon>
        <taxon>Echinocereeae</taxon>
        <taxon>Carnegiea</taxon>
    </lineage>
</organism>
<feature type="transmembrane region" description="Helical" evidence="6">
    <location>
        <begin position="510"/>
        <end position="528"/>
    </location>
</feature>
<evidence type="ECO:0000256" key="6">
    <source>
        <dbReference type="SAM" id="Phobius"/>
    </source>
</evidence>
<feature type="transmembrane region" description="Helical" evidence="6">
    <location>
        <begin position="426"/>
        <end position="446"/>
    </location>
</feature>
<keyword evidence="8" id="KW-1185">Reference proteome</keyword>
<evidence type="ECO:0000313" key="7">
    <source>
        <dbReference type="EMBL" id="KAJ8450479.1"/>
    </source>
</evidence>
<evidence type="ECO:0000313" key="8">
    <source>
        <dbReference type="Proteomes" id="UP001153076"/>
    </source>
</evidence>
<dbReference type="PANTHER" id="PTHR11654">
    <property type="entry name" value="OLIGOPEPTIDE TRANSPORTER-RELATED"/>
    <property type="match status" value="1"/>
</dbReference>
<feature type="transmembrane region" description="Helical" evidence="6">
    <location>
        <begin position="347"/>
        <end position="367"/>
    </location>
</feature>
<name>A0A9Q1QQJ3_9CARY</name>
<dbReference type="EMBL" id="JAKOGI010000015">
    <property type="protein sequence ID" value="KAJ8450479.1"/>
    <property type="molecule type" value="Genomic_DNA"/>
</dbReference>
<dbReference type="Gene3D" id="1.20.1250.20">
    <property type="entry name" value="MFS general substrate transporter like domains"/>
    <property type="match status" value="1"/>
</dbReference>
<dbReference type="InterPro" id="IPR036259">
    <property type="entry name" value="MFS_trans_sf"/>
</dbReference>
<feature type="transmembrane region" description="Helical" evidence="6">
    <location>
        <begin position="158"/>
        <end position="177"/>
    </location>
</feature>
<dbReference type="SUPFAM" id="SSF103473">
    <property type="entry name" value="MFS general substrate transporter"/>
    <property type="match status" value="1"/>
</dbReference>
<evidence type="ECO:0000256" key="3">
    <source>
        <dbReference type="ARBA" id="ARBA00022692"/>
    </source>
</evidence>
<dbReference type="OrthoDB" id="8904098at2759"/>
<feature type="transmembrane region" description="Helical" evidence="6">
    <location>
        <begin position="467"/>
        <end position="490"/>
    </location>
</feature>
<dbReference type="Pfam" id="PF00854">
    <property type="entry name" value="PTR2"/>
    <property type="match status" value="1"/>
</dbReference>